<organism evidence="1 2">
    <name type="scientific">Paraburkholderia fynbosensis</name>
    <dbReference type="NCBI Taxonomy" id="1200993"/>
    <lineage>
        <taxon>Bacteria</taxon>
        <taxon>Pseudomonadati</taxon>
        <taxon>Pseudomonadota</taxon>
        <taxon>Betaproteobacteria</taxon>
        <taxon>Burkholderiales</taxon>
        <taxon>Burkholderiaceae</taxon>
        <taxon>Paraburkholderia</taxon>
    </lineage>
</organism>
<evidence type="ECO:0000313" key="1">
    <source>
        <dbReference type="EMBL" id="CAB3796173.1"/>
    </source>
</evidence>
<dbReference type="InterPro" id="IPR016161">
    <property type="entry name" value="Ald_DH/histidinol_DH"/>
</dbReference>
<accession>A0A6J5G965</accession>
<dbReference type="AlphaFoldDB" id="A0A6J5G965"/>
<dbReference type="Proteomes" id="UP000494252">
    <property type="component" value="Unassembled WGS sequence"/>
</dbReference>
<gene>
    <name evidence="1" type="ORF">LMG27177_04048</name>
</gene>
<dbReference type="EMBL" id="CADIKI010000011">
    <property type="protein sequence ID" value="CAB3796173.1"/>
    <property type="molecule type" value="Genomic_DNA"/>
</dbReference>
<sequence length="54" mass="5850">MTSIAVRNPRTGELDYQIDDMDAAHIGALVFTAREAQRARAQGGLAHRTKALLA</sequence>
<dbReference type="GO" id="GO:0016491">
    <property type="term" value="F:oxidoreductase activity"/>
    <property type="evidence" value="ECO:0007669"/>
    <property type="project" value="InterPro"/>
</dbReference>
<protein>
    <submittedName>
        <fullName evidence="1">Uncharacterized protein</fullName>
    </submittedName>
</protein>
<dbReference type="SUPFAM" id="SSF53720">
    <property type="entry name" value="ALDH-like"/>
    <property type="match status" value="1"/>
</dbReference>
<name>A0A6J5G965_9BURK</name>
<proteinExistence type="predicted"/>
<evidence type="ECO:0000313" key="2">
    <source>
        <dbReference type="Proteomes" id="UP000494252"/>
    </source>
</evidence>
<keyword evidence="2" id="KW-1185">Reference proteome</keyword>
<reference evidence="1 2" key="1">
    <citation type="submission" date="2020-04" db="EMBL/GenBank/DDBJ databases">
        <authorList>
            <person name="De Canck E."/>
        </authorList>
    </citation>
    <scope>NUCLEOTIDE SEQUENCE [LARGE SCALE GENOMIC DNA]</scope>
    <source>
        <strain evidence="1 2">LMG 27177</strain>
    </source>
</reference>